<evidence type="ECO:0000313" key="5">
    <source>
        <dbReference type="EMBL" id="CAH0714643.1"/>
    </source>
</evidence>
<feature type="domain" description="Platelet-derived growth factor (PDGF) family profile" evidence="4">
    <location>
        <begin position="201"/>
        <end position="300"/>
    </location>
</feature>
<gene>
    <name evidence="5" type="ORF">BINO364_LOCUS1668</name>
</gene>
<name>A0A8J9V2D4_9NEOP</name>
<dbReference type="InterPro" id="IPR000072">
    <property type="entry name" value="PDGF/VEGF_dom"/>
</dbReference>
<comment type="similarity">
    <text evidence="1">Belongs to the PDGF/VEGF growth factor family.</text>
</comment>
<keyword evidence="6" id="KW-1185">Reference proteome</keyword>
<evidence type="ECO:0000259" key="4">
    <source>
        <dbReference type="PROSITE" id="PS50278"/>
    </source>
</evidence>
<dbReference type="PANTHER" id="PTHR21719">
    <property type="entry name" value="FI06402P-RELATED"/>
    <property type="match status" value="1"/>
</dbReference>
<feature type="region of interest" description="Disordered" evidence="2">
    <location>
        <begin position="129"/>
        <end position="150"/>
    </location>
</feature>
<dbReference type="GO" id="GO:0008083">
    <property type="term" value="F:growth factor activity"/>
    <property type="evidence" value="ECO:0007669"/>
    <property type="project" value="UniProtKB-KW"/>
</dbReference>
<sequence>MMRFMLFTILVLYEIQAYMTDQPSFADRLNHIYEKLEKFTIAPSKKLNSKLYAKLDRLNSLKPGELTDEDEELLSAMQMWGTISDDQLKGVVQEFQNLKEDKSDRVDEYSDGDWNDDDLDTDIGVDYANDDGEEWDPLEEDTGSTSRPVLGVTPSAFTRLSGYRHTIVSAVDPIAATNERPRILDDSHATAEERIALRKGAIANVGNVVKSGKCLTPQPRWFFVRKLAPAADTVYMPPCVQLHRCAPDSGCCYDEAEVCAPVDGKYVAIPFLLNRADKNLTAARILFFNHTRCACVSRDTLQSTTRTRIENHDDRLDEKKEERIESRERQNDWRAPTEEPRLERDEEQTSPPQLRRCTCPTLFRNRIKDGICSCVCDWPDLTRKRDCLSLARGKEHFGLRDRVCLDRGDCNTPSCEYGAYDQSTGRCPYRRVKRRFHSRRYSHKV</sequence>
<organism evidence="5 6">
    <name type="scientific">Brenthis ino</name>
    <name type="common">lesser marbled fritillary</name>
    <dbReference type="NCBI Taxonomy" id="405034"/>
    <lineage>
        <taxon>Eukaryota</taxon>
        <taxon>Metazoa</taxon>
        <taxon>Ecdysozoa</taxon>
        <taxon>Arthropoda</taxon>
        <taxon>Hexapoda</taxon>
        <taxon>Insecta</taxon>
        <taxon>Pterygota</taxon>
        <taxon>Neoptera</taxon>
        <taxon>Endopterygota</taxon>
        <taxon>Lepidoptera</taxon>
        <taxon>Glossata</taxon>
        <taxon>Ditrysia</taxon>
        <taxon>Papilionoidea</taxon>
        <taxon>Nymphalidae</taxon>
        <taxon>Heliconiinae</taxon>
        <taxon>Argynnini</taxon>
        <taxon>Brenthis</taxon>
    </lineage>
</organism>
<proteinExistence type="inferred from homology"/>
<keyword evidence="3" id="KW-0732">Signal</keyword>
<dbReference type="SMART" id="SM00141">
    <property type="entry name" value="PDGF"/>
    <property type="match status" value="1"/>
</dbReference>
<evidence type="ECO:0000256" key="3">
    <source>
        <dbReference type="SAM" id="SignalP"/>
    </source>
</evidence>
<feature type="region of interest" description="Disordered" evidence="2">
    <location>
        <begin position="312"/>
        <end position="351"/>
    </location>
</feature>
<dbReference type="PROSITE" id="PS50278">
    <property type="entry name" value="PDGF_2"/>
    <property type="match status" value="1"/>
</dbReference>
<protein>
    <recommendedName>
        <fullName evidence="4">Platelet-derived growth factor (PDGF) family profile domain-containing protein</fullName>
    </recommendedName>
</protein>
<dbReference type="PANTHER" id="PTHR21719:SF1">
    <property type="entry name" value="FI06402P-RELATED"/>
    <property type="match status" value="1"/>
</dbReference>
<dbReference type="GO" id="GO:0035099">
    <property type="term" value="P:hemocyte migration"/>
    <property type="evidence" value="ECO:0007669"/>
    <property type="project" value="TreeGrafter"/>
</dbReference>
<dbReference type="OrthoDB" id="6370328at2759"/>
<feature type="signal peptide" evidence="3">
    <location>
        <begin position="1"/>
        <end position="17"/>
    </location>
</feature>
<reference evidence="5" key="1">
    <citation type="submission" date="2021-12" db="EMBL/GenBank/DDBJ databases">
        <authorList>
            <person name="Martin H S."/>
        </authorList>
    </citation>
    <scope>NUCLEOTIDE SEQUENCE</scope>
</reference>
<dbReference type="SUPFAM" id="SSF57501">
    <property type="entry name" value="Cystine-knot cytokines"/>
    <property type="match status" value="1"/>
</dbReference>
<feature type="compositionally biased region" description="Acidic residues" evidence="2">
    <location>
        <begin position="129"/>
        <end position="142"/>
    </location>
</feature>
<evidence type="ECO:0000313" key="6">
    <source>
        <dbReference type="Proteomes" id="UP000838878"/>
    </source>
</evidence>
<feature type="chain" id="PRO_5035441978" description="Platelet-derived growth factor (PDGF) family profile domain-containing protein" evidence="3">
    <location>
        <begin position="18"/>
        <end position="445"/>
    </location>
</feature>
<evidence type="ECO:0000256" key="2">
    <source>
        <dbReference type="SAM" id="MobiDB-lite"/>
    </source>
</evidence>
<dbReference type="AlphaFoldDB" id="A0A8J9V2D4"/>
<dbReference type="Proteomes" id="UP000838878">
    <property type="component" value="Chromosome 1"/>
</dbReference>
<dbReference type="Pfam" id="PF00341">
    <property type="entry name" value="PDGF"/>
    <property type="match status" value="1"/>
</dbReference>
<accession>A0A8J9V2D4</accession>
<keyword evidence="1" id="KW-0339">Growth factor</keyword>
<feature type="non-terminal residue" evidence="5">
    <location>
        <position position="445"/>
    </location>
</feature>
<dbReference type="Gene3D" id="2.10.90.10">
    <property type="entry name" value="Cystine-knot cytokines"/>
    <property type="match status" value="1"/>
</dbReference>
<feature type="compositionally biased region" description="Basic and acidic residues" evidence="2">
    <location>
        <begin position="312"/>
        <end position="344"/>
    </location>
</feature>
<evidence type="ECO:0000256" key="1">
    <source>
        <dbReference type="RuleBase" id="RU003818"/>
    </source>
</evidence>
<dbReference type="InterPro" id="IPR029034">
    <property type="entry name" value="Cystine-knot_cytokine"/>
</dbReference>
<dbReference type="EMBL" id="OV170221">
    <property type="protein sequence ID" value="CAH0714643.1"/>
    <property type="molecule type" value="Genomic_DNA"/>
</dbReference>
<dbReference type="GO" id="GO:0016020">
    <property type="term" value="C:membrane"/>
    <property type="evidence" value="ECO:0007669"/>
    <property type="project" value="InterPro"/>
</dbReference>